<sequence length="379" mass="41501">MSEHRIQGKISPEGSSVDVNADEKYYLWSSKAQKIPGKKGQDLAGSPEDKFVSSLKNRFTLSIFNNVKKDSYKFTLKFNDKQILGFDFTLSNPWAFPLSSGANALKFSFGNNASHIPQPAISQDGTTLICGLDVDNSLSLKPTIRAVITYSGLVTMLNCLPGPVLNIKVTLDKDSKEHNRNGLWFHPSTFYKTTFRAQFQLTTLEGLQNELKIIPKLSASKPGDFVFTLGGYHQAFVIPAGYPNPPRLGISWTLGSNISVSGQAYFAITPKVCMGGGRLHASFSAGPIEAWFDAFADFLINYKPFRFIASADSSATNPTSSKNHIKDLLNTDSGGIPQMIGVLFTSPPPIMAPDKFPVFDILDAQLVDLTAKMPFPDNQ</sequence>
<dbReference type="OrthoDB" id="5352492at2759"/>
<gene>
    <name evidence="2" type="ORF">Aspvir_002788</name>
</gene>
<dbReference type="InterPro" id="IPR046538">
    <property type="entry name" value="DUF6603"/>
</dbReference>
<evidence type="ECO:0000259" key="1">
    <source>
        <dbReference type="Pfam" id="PF20248"/>
    </source>
</evidence>
<evidence type="ECO:0000313" key="2">
    <source>
        <dbReference type="EMBL" id="GIK07133.1"/>
    </source>
</evidence>
<dbReference type="EMBL" id="BOPL01000013">
    <property type="protein sequence ID" value="GIK07133.1"/>
    <property type="molecule type" value="Genomic_DNA"/>
</dbReference>
<evidence type="ECO:0000313" key="3">
    <source>
        <dbReference type="Proteomes" id="UP000710440"/>
    </source>
</evidence>
<dbReference type="AlphaFoldDB" id="A0A9P3C2Y3"/>
<dbReference type="Pfam" id="PF20248">
    <property type="entry name" value="DUF6603"/>
    <property type="match status" value="1"/>
</dbReference>
<accession>A0A9P3C2Y3</accession>
<keyword evidence="3" id="KW-1185">Reference proteome</keyword>
<feature type="domain" description="DUF6603" evidence="1">
    <location>
        <begin position="221"/>
        <end position="311"/>
    </location>
</feature>
<proteinExistence type="predicted"/>
<dbReference type="Proteomes" id="UP000710440">
    <property type="component" value="Unassembled WGS sequence"/>
</dbReference>
<comment type="caution">
    <text evidence="2">The sequence shown here is derived from an EMBL/GenBank/DDBJ whole genome shotgun (WGS) entry which is preliminary data.</text>
</comment>
<reference evidence="2 3" key="1">
    <citation type="submission" date="2021-02" db="EMBL/GenBank/DDBJ databases">
        <title>Pan-genome distribution and transcriptional activeness of fungal secondary metabolism genes in Aspergillus section Fumigati.</title>
        <authorList>
            <person name="Takahashi H."/>
            <person name="Umemura M."/>
            <person name="Ninomiya A."/>
            <person name="Kusuya Y."/>
            <person name="Urayama S."/>
            <person name="Shimizu M."/>
            <person name="Watanabe A."/>
            <person name="Kamei K."/>
            <person name="Yaguchi T."/>
            <person name="Hagiwara D."/>
        </authorList>
    </citation>
    <scope>NUCLEOTIDE SEQUENCE [LARGE SCALE GENOMIC DNA]</scope>
    <source>
        <strain evidence="2 3">IFM 47045</strain>
    </source>
</reference>
<dbReference type="GeneID" id="66930770"/>
<organism evidence="2 3">
    <name type="scientific">Aspergillus viridinutans</name>
    <dbReference type="NCBI Taxonomy" id="75553"/>
    <lineage>
        <taxon>Eukaryota</taxon>
        <taxon>Fungi</taxon>
        <taxon>Dikarya</taxon>
        <taxon>Ascomycota</taxon>
        <taxon>Pezizomycotina</taxon>
        <taxon>Eurotiomycetes</taxon>
        <taxon>Eurotiomycetidae</taxon>
        <taxon>Eurotiales</taxon>
        <taxon>Aspergillaceae</taxon>
        <taxon>Aspergillus</taxon>
        <taxon>Aspergillus subgen. Fumigati</taxon>
    </lineage>
</organism>
<protein>
    <recommendedName>
        <fullName evidence="1">DUF6603 domain-containing protein</fullName>
    </recommendedName>
</protein>
<name>A0A9P3C2Y3_ASPVI</name>
<dbReference type="RefSeq" id="XP_043130319.1">
    <property type="nucleotide sequence ID" value="XM_043274384.1"/>
</dbReference>